<feature type="compositionally biased region" description="Basic residues" evidence="1">
    <location>
        <begin position="1"/>
        <end position="11"/>
    </location>
</feature>
<reference evidence="2 3" key="1">
    <citation type="submission" date="2014-04" db="EMBL/GenBank/DDBJ databases">
        <authorList>
            <consortium name="International Citrus Genome Consortium"/>
            <person name="Gmitter F."/>
            <person name="Chen C."/>
            <person name="Farmerie W."/>
            <person name="Harkins T."/>
            <person name="Desany B."/>
            <person name="Mohiuddin M."/>
            <person name="Kodira C."/>
            <person name="Borodovsky M."/>
            <person name="Lomsadze A."/>
            <person name="Burns P."/>
            <person name="Jenkins J."/>
            <person name="Prochnik S."/>
            <person name="Shu S."/>
            <person name="Chapman J."/>
            <person name="Pitluck S."/>
            <person name="Schmutz J."/>
            <person name="Rokhsar D."/>
        </authorList>
    </citation>
    <scope>NUCLEOTIDE SEQUENCE</scope>
</reference>
<evidence type="ECO:0000313" key="2">
    <source>
        <dbReference type="EMBL" id="KDO85975.1"/>
    </source>
</evidence>
<dbReference type="Proteomes" id="UP000027120">
    <property type="component" value="Unassembled WGS sequence"/>
</dbReference>
<protein>
    <submittedName>
        <fullName evidence="2">Uncharacterized protein</fullName>
    </submittedName>
</protein>
<sequence>ERRELKRKRTSSLRSEESNGKLESPKSKGVQLSITEFYRSAKVQSQEKSGADLAKDSNCQVDRISKENRRVSSPNLSKSARRRLLFN</sequence>
<evidence type="ECO:0000256" key="1">
    <source>
        <dbReference type="SAM" id="MobiDB-lite"/>
    </source>
</evidence>
<accession>A0A067H4W4</accession>
<name>A0A067H4W4_CITSI</name>
<dbReference type="AlphaFoldDB" id="A0A067H4W4"/>
<feature type="region of interest" description="Disordered" evidence="1">
    <location>
        <begin position="1"/>
        <end position="29"/>
    </location>
</feature>
<dbReference type="EMBL" id="KK784873">
    <property type="protein sequence ID" value="KDO85975.1"/>
    <property type="molecule type" value="Genomic_DNA"/>
</dbReference>
<gene>
    <name evidence="2" type="ORF">CISIN_1g0448421mg</name>
</gene>
<proteinExistence type="predicted"/>
<dbReference type="STRING" id="2711.A0A067H4W4"/>
<organism evidence="2 3">
    <name type="scientific">Citrus sinensis</name>
    <name type="common">Sweet orange</name>
    <name type="synonym">Citrus aurantium var. sinensis</name>
    <dbReference type="NCBI Taxonomy" id="2711"/>
    <lineage>
        <taxon>Eukaryota</taxon>
        <taxon>Viridiplantae</taxon>
        <taxon>Streptophyta</taxon>
        <taxon>Embryophyta</taxon>
        <taxon>Tracheophyta</taxon>
        <taxon>Spermatophyta</taxon>
        <taxon>Magnoliopsida</taxon>
        <taxon>eudicotyledons</taxon>
        <taxon>Gunneridae</taxon>
        <taxon>Pentapetalae</taxon>
        <taxon>rosids</taxon>
        <taxon>malvids</taxon>
        <taxon>Sapindales</taxon>
        <taxon>Rutaceae</taxon>
        <taxon>Aurantioideae</taxon>
        <taxon>Citrus</taxon>
    </lineage>
</organism>
<feature type="non-terminal residue" evidence="2">
    <location>
        <position position="1"/>
    </location>
</feature>
<feature type="region of interest" description="Disordered" evidence="1">
    <location>
        <begin position="44"/>
        <end position="87"/>
    </location>
</feature>
<keyword evidence="3" id="KW-1185">Reference proteome</keyword>
<evidence type="ECO:0000313" key="3">
    <source>
        <dbReference type="Proteomes" id="UP000027120"/>
    </source>
</evidence>
<feature type="compositionally biased region" description="Basic and acidic residues" evidence="1">
    <location>
        <begin position="14"/>
        <end position="26"/>
    </location>
</feature>